<reference evidence="1" key="1">
    <citation type="journal article" date="2020" name="Nature">
        <title>Giant virus diversity and host interactions through global metagenomics.</title>
        <authorList>
            <person name="Schulz F."/>
            <person name="Roux S."/>
            <person name="Paez-Espino D."/>
            <person name="Jungbluth S."/>
            <person name="Walsh D.A."/>
            <person name="Denef V.J."/>
            <person name="McMahon K.D."/>
            <person name="Konstantinidis K.T."/>
            <person name="Eloe-Fadrosh E.A."/>
            <person name="Kyrpides N.C."/>
            <person name="Woyke T."/>
        </authorList>
    </citation>
    <scope>NUCLEOTIDE SEQUENCE</scope>
    <source>
        <strain evidence="1">GVMAG-M-3300023174-130</strain>
    </source>
</reference>
<dbReference type="AlphaFoldDB" id="A0A6C0D930"/>
<name>A0A6C0D930_9ZZZZ</name>
<proteinExistence type="predicted"/>
<evidence type="ECO:0000313" key="1">
    <source>
        <dbReference type="EMBL" id="QHT12840.1"/>
    </source>
</evidence>
<protein>
    <submittedName>
        <fullName evidence="1">Uncharacterized protein</fullName>
    </submittedName>
</protein>
<sequence>MLYRQQDGSFIDIKKNKYKNDVLFYKKIVTLKNTQKQETIKSCFIKKEPSKYVYYSTKAIQKLLDS</sequence>
<accession>A0A6C0D930</accession>
<dbReference type="EMBL" id="MN739551">
    <property type="protein sequence ID" value="QHT12840.1"/>
    <property type="molecule type" value="Genomic_DNA"/>
</dbReference>
<organism evidence="1">
    <name type="scientific">viral metagenome</name>
    <dbReference type="NCBI Taxonomy" id="1070528"/>
    <lineage>
        <taxon>unclassified sequences</taxon>
        <taxon>metagenomes</taxon>
        <taxon>organismal metagenomes</taxon>
    </lineage>
</organism>